<feature type="binding site" evidence="10">
    <location>
        <position position="399"/>
    </location>
    <ligand>
        <name>S-adenosyl-L-methionine</name>
        <dbReference type="ChEBI" id="CHEBI:59789"/>
    </ligand>
</feature>
<dbReference type="Gene3D" id="2.40.330.10">
    <property type="entry name" value="DNA-binding pseudobarrel domain"/>
    <property type="match status" value="1"/>
</dbReference>
<organism evidence="14 15">
    <name type="scientific">Prunus dulcis</name>
    <name type="common">Almond</name>
    <name type="synonym">Amygdalus dulcis</name>
    <dbReference type="NCBI Taxonomy" id="3755"/>
    <lineage>
        <taxon>Eukaryota</taxon>
        <taxon>Viridiplantae</taxon>
        <taxon>Streptophyta</taxon>
        <taxon>Embryophyta</taxon>
        <taxon>Tracheophyta</taxon>
        <taxon>Spermatophyta</taxon>
        <taxon>Magnoliopsida</taxon>
        <taxon>eudicotyledons</taxon>
        <taxon>Gunneridae</taxon>
        <taxon>Pentapetalae</taxon>
        <taxon>rosids</taxon>
        <taxon>fabids</taxon>
        <taxon>Rosales</taxon>
        <taxon>Rosaceae</taxon>
        <taxon>Amygdaloideae</taxon>
        <taxon>Amygdaleae</taxon>
        <taxon>Prunus</taxon>
    </lineage>
</organism>
<keyword evidence="8" id="KW-0804">Transcription</keyword>
<evidence type="ECO:0000256" key="2">
    <source>
        <dbReference type="ARBA" id="ARBA00022603"/>
    </source>
</evidence>
<dbReference type="InterPro" id="IPR015300">
    <property type="entry name" value="DNA-bd_pseudobarrel_sf"/>
</dbReference>
<evidence type="ECO:0000313" key="15">
    <source>
        <dbReference type="Proteomes" id="UP001054821"/>
    </source>
</evidence>
<keyword evidence="2 10" id="KW-0489">Methyltransferase</keyword>
<dbReference type="PROSITE" id="PS51689">
    <property type="entry name" value="SAM_RNA_A_N6_MT"/>
    <property type="match status" value="1"/>
</dbReference>
<dbReference type="Gene3D" id="3.40.50.150">
    <property type="entry name" value="Vaccinia Virus protein VP39"/>
    <property type="match status" value="1"/>
</dbReference>
<feature type="region of interest" description="Disordered" evidence="11">
    <location>
        <begin position="307"/>
        <end position="331"/>
    </location>
</feature>
<dbReference type="AlphaFoldDB" id="A0AAD4ZGX4"/>
<feature type="region of interest" description="Disordered" evidence="11">
    <location>
        <begin position="1"/>
        <end position="31"/>
    </location>
</feature>
<evidence type="ECO:0000256" key="8">
    <source>
        <dbReference type="ARBA" id="ARBA00023163"/>
    </source>
</evidence>
<keyword evidence="3 10" id="KW-0808">Transferase</keyword>
<dbReference type="Pfam" id="PF00398">
    <property type="entry name" value="RrnaAD"/>
    <property type="match status" value="1"/>
</dbReference>
<proteinExistence type="inferred from homology"/>
<dbReference type="PANTHER" id="PTHR31541:SF25">
    <property type="entry name" value="GAMMA-GLIADIN B"/>
    <property type="match status" value="1"/>
</dbReference>
<dbReference type="SMART" id="SM00650">
    <property type="entry name" value="rADc"/>
    <property type="match status" value="1"/>
</dbReference>
<evidence type="ECO:0000256" key="3">
    <source>
        <dbReference type="ARBA" id="ARBA00022679"/>
    </source>
</evidence>
<keyword evidence="7" id="KW-0238">DNA-binding</keyword>
<keyword evidence="12" id="KW-1133">Transmembrane helix</keyword>
<dbReference type="InterPro" id="IPR029063">
    <property type="entry name" value="SAM-dependent_MTases_sf"/>
</dbReference>
<dbReference type="GO" id="GO:0000179">
    <property type="term" value="F:rRNA (adenine-N6,N6-)-dimethyltransferase activity"/>
    <property type="evidence" value="ECO:0007669"/>
    <property type="project" value="UniProtKB-UniRule"/>
</dbReference>
<comment type="subcellular location">
    <subcellularLocation>
        <location evidence="1">Nucleus</location>
    </subcellularLocation>
</comment>
<name>A0AAD4ZGX4_PRUDU</name>
<keyword evidence="12" id="KW-0812">Transmembrane</keyword>
<dbReference type="SUPFAM" id="SSF101936">
    <property type="entry name" value="DNA-binding pseudobarrel domain"/>
    <property type="match status" value="1"/>
</dbReference>
<dbReference type="Pfam" id="PF03754">
    <property type="entry name" value="At2g31720-like"/>
    <property type="match status" value="1"/>
</dbReference>
<feature type="binding site" evidence="10">
    <location>
        <position position="447"/>
    </location>
    <ligand>
        <name>S-adenosyl-L-methionine</name>
        <dbReference type="ChEBI" id="CHEBI:59789"/>
    </ligand>
</feature>
<dbReference type="EMBL" id="JAJFAZ020000002">
    <property type="protein sequence ID" value="KAI5345490.1"/>
    <property type="molecule type" value="Genomic_DNA"/>
</dbReference>
<evidence type="ECO:0000256" key="4">
    <source>
        <dbReference type="ARBA" id="ARBA00022691"/>
    </source>
</evidence>
<keyword evidence="15" id="KW-1185">Reference proteome</keyword>
<dbReference type="GO" id="GO:0005634">
    <property type="term" value="C:nucleus"/>
    <property type="evidence" value="ECO:0007669"/>
    <property type="project" value="UniProtKB-SubCell"/>
</dbReference>
<keyword evidence="4 10" id="KW-0949">S-adenosyl-L-methionine</keyword>
<gene>
    <name evidence="14" type="ORF">L3X38_013367</name>
</gene>
<evidence type="ECO:0000256" key="7">
    <source>
        <dbReference type="ARBA" id="ARBA00023125"/>
    </source>
</evidence>
<keyword evidence="5 10" id="KW-0694">RNA-binding</keyword>
<dbReference type="PROSITE" id="PS01131">
    <property type="entry name" value="RRNA_A_DIMETH"/>
    <property type="match status" value="1"/>
</dbReference>
<feature type="compositionally biased region" description="Basic and acidic residues" evidence="11">
    <location>
        <begin position="318"/>
        <end position="331"/>
    </location>
</feature>
<dbReference type="CDD" id="cd02440">
    <property type="entry name" value="AdoMet_MTases"/>
    <property type="match status" value="1"/>
</dbReference>
<feature type="binding site" evidence="10">
    <location>
        <position position="351"/>
    </location>
    <ligand>
        <name>S-adenosyl-L-methionine</name>
        <dbReference type="ChEBI" id="CHEBI:59789"/>
    </ligand>
</feature>
<evidence type="ECO:0000256" key="12">
    <source>
        <dbReference type="SAM" id="Phobius"/>
    </source>
</evidence>
<feature type="domain" description="Ribosomal RNA adenine methylase transferase N-terminal" evidence="13">
    <location>
        <begin position="358"/>
        <end position="494"/>
    </location>
</feature>
<dbReference type="InterPro" id="IPR020596">
    <property type="entry name" value="rRNA_Ade_Mease_Trfase_CS"/>
</dbReference>
<dbReference type="GO" id="GO:0003723">
    <property type="term" value="F:RNA binding"/>
    <property type="evidence" value="ECO:0007669"/>
    <property type="project" value="UniProtKB-UniRule"/>
</dbReference>
<feature type="transmembrane region" description="Helical" evidence="12">
    <location>
        <begin position="478"/>
        <end position="495"/>
    </location>
</feature>
<dbReference type="GO" id="GO:0003677">
    <property type="term" value="F:DNA binding"/>
    <property type="evidence" value="ECO:0007669"/>
    <property type="project" value="UniProtKB-KW"/>
</dbReference>
<evidence type="ECO:0000256" key="6">
    <source>
        <dbReference type="ARBA" id="ARBA00023015"/>
    </source>
</evidence>
<evidence type="ECO:0000259" key="13">
    <source>
        <dbReference type="SMART" id="SM00650"/>
    </source>
</evidence>
<keyword evidence="6" id="KW-0805">Transcription regulation</keyword>
<evidence type="ECO:0000256" key="5">
    <source>
        <dbReference type="ARBA" id="ARBA00022884"/>
    </source>
</evidence>
<dbReference type="InterPro" id="IPR020598">
    <property type="entry name" value="rRNA_Ade_methylase_Trfase_N"/>
</dbReference>
<evidence type="ECO:0000256" key="11">
    <source>
        <dbReference type="SAM" id="MobiDB-lite"/>
    </source>
</evidence>
<dbReference type="PANTHER" id="PTHR31541">
    <property type="entry name" value="B3 DOMAIN PLANT PROTEIN-RELATED"/>
    <property type="match status" value="1"/>
</dbReference>
<evidence type="ECO:0000256" key="1">
    <source>
        <dbReference type="ARBA" id="ARBA00004123"/>
    </source>
</evidence>
<evidence type="ECO:0000256" key="9">
    <source>
        <dbReference type="ARBA" id="ARBA00023242"/>
    </source>
</evidence>
<keyword evidence="9" id="KW-0539">Nucleus</keyword>
<comment type="caution">
    <text evidence="14">The sequence shown here is derived from an EMBL/GenBank/DDBJ whole genome shotgun (WGS) entry which is preliminary data.</text>
</comment>
<dbReference type="InterPro" id="IPR001737">
    <property type="entry name" value="KsgA/Erm"/>
</dbReference>
<feature type="binding site" evidence="10">
    <location>
        <position position="353"/>
    </location>
    <ligand>
        <name>S-adenosyl-L-methionine</name>
        <dbReference type="ChEBI" id="CHEBI:59789"/>
    </ligand>
</feature>
<feature type="binding site" evidence="10">
    <location>
        <position position="424"/>
    </location>
    <ligand>
        <name>S-adenosyl-L-methionine</name>
        <dbReference type="ChEBI" id="CHEBI:59789"/>
    </ligand>
</feature>
<sequence>MKSTSIMIREKEEEQKMGLLRKKDSDEHGYGSSPLDTLAEAACFIAGQKTKEEILVPPKKRFSNFNFLNDMSAGPSNMSTTPREENGLIIRGEEEVSHCPIEQVTNLLEEYLIQKYPKKLRSSCKNIKMKKRRVVVAAKNKGKKVKFDKNMPPSNLPEEFKSLIENMNGTNVQRLVHKSLFESDIKSQQCRLLLPRQQTKSTTFLEPHEKNMLRNYGFLTVPLIDPKLKQQEINLGLWNPNKAKEFYVLKSHWKSIVSEYGLDIDDVVELWSFRVNHNNNEINGGYDNGGQLHFALVLVGDAIKKESDKEGTTSSANDEGRGRRSNPDDSHATLTALNSKGRFPRKSLGQHYMLDSEINEQLTAAANVGEGDVVLEIGPGTGSLTNVLINAGAFVLAIEKDPHMATLVSERFAETERFKVLKEDFVKCHIHSHMSSLLGNIEQSVANLRYAKVVANILLIFPDVVLLLRGWHYSIGSMTVKLSYVAMLMLLLLNLS</sequence>
<evidence type="ECO:0000256" key="10">
    <source>
        <dbReference type="PROSITE-ProRule" id="PRU01026"/>
    </source>
</evidence>
<feature type="binding site" evidence="10">
    <location>
        <position position="378"/>
    </location>
    <ligand>
        <name>S-adenosyl-L-methionine</name>
        <dbReference type="ChEBI" id="CHEBI:59789"/>
    </ligand>
</feature>
<dbReference type="Proteomes" id="UP001054821">
    <property type="component" value="Chromosome 2"/>
</dbReference>
<protein>
    <recommendedName>
        <fullName evidence="13">Ribosomal RNA adenine methylase transferase N-terminal domain-containing protein</fullName>
    </recommendedName>
</protein>
<keyword evidence="12" id="KW-0472">Membrane</keyword>
<feature type="compositionally biased region" description="Basic and acidic residues" evidence="11">
    <location>
        <begin position="8"/>
        <end position="29"/>
    </location>
</feature>
<dbReference type="SUPFAM" id="SSF53335">
    <property type="entry name" value="S-adenosyl-L-methionine-dependent methyltransferases"/>
    <property type="match status" value="1"/>
</dbReference>
<evidence type="ECO:0000313" key="14">
    <source>
        <dbReference type="EMBL" id="KAI5345490.1"/>
    </source>
</evidence>
<dbReference type="InterPro" id="IPR005508">
    <property type="entry name" value="At2g31720-like"/>
</dbReference>
<accession>A0AAD4ZGX4</accession>
<reference evidence="14 15" key="1">
    <citation type="journal article" date="2022" name="G3 (Bethesda)">
        <title>Whole-genome sequence and methylome profiling of the almond [Prunus dulcis (Mill.) D.A. Webb] cultivar 'Nonpareil'.</title>
        <authorList>
            <person name="D'Amico-Willman K.M."/>
            <person name="Ouma W.Z."/>
            <person name="Meulia T."/>
            <person name="Sideli G.M."/>
            <person name="Gradziel T.M."/>
            <person name="Fresnedo-Ramirez J."/>
        </authorList>
    </citation>
    <scope>NUCLEOTIDE SEQUENCE [LARGE SCALE GENOMIC DNA]</scope>
    <source>
        <strain evidence="14">Clone GOH B32 T37-40</strain>
    </source>
</reference>
<comment type="similarity">
    <text evidence="10">Belongs to the class I-like SAM-binding methyltransferase superfamily. rRNA adenine N(6)-methyltransferase family.</text>
</comment>